<dbReference type="Proteomes" id="UP000887576">
    <property type="component" value="Unplaced"/>
</dbReference>
<organism evidence="1 2">
    <name type="scientific">Panagrolaimus sp. JU765</name>
    <dbReference type="NCBI Taxonomy" id="591449"/>
    <lineage>
        <taxon>Eukaryota</taxon>
        <taxon>Metazoa</taxon>
        <taxon>Ecdysozoa</taxon>
        <taxon>Nematoda</taxon>
        <taxon>Chromadorea</taxon>
        <taxon>Rhabditida</taxon>
        <taxon>Tylenchina</taxon>
        <taxon>Panagrolaimomorpha</taxon>
        <taxon>Panagrolaimoidea</taxon>
        <taxon>Panagrolaimidae</taxon>
        <taxon>Panagrolaimus</taxon>
    </lineage>
</organism>
<sequence length="511" mass="58668">MDSMKKYKFIPIIAIFLIGIYQLLDPSPSVLTIKSKTPQIVVDLCQFLEEKLFGVEAEYENIKKFNLKGLVVVFRHGERSPIIPLVNLTPELEEKLFGVEAEYESIKKFNLKGLVVVFRHGERSPLLPLVNLTPELGNSVSIPDCSAFHNIDRKSFENYIELINSKDFRSFIKTDHPRSQNDWHPDRSKCSEGNITAEGALQIVRLGNYLRNKYSNTGLFDGKNVDIGMFSSYYQRTFQSAIAFISSFFYPDKGKIGKINLKWSNTTYFCMNQDCTCSKIAKFRKDFEDARSKLYFHKYSELSDELDKFCAEMTIPKVLHPLSFVDAILGRYACRRIPFPCFTNKNCLTLEKFSQVVDAAAELIHQMAPLSKPLRKLFVAESFPISQTIATISRKLRKSENSNQIRIFSAHDVTIVPFIFTLGLNATKRNPPYGSRLIFEIYQLKDKSIINDSVFIRVLLNGVDYTKNLQFCKNFYSGLCPARHFESFVRSSLFQDITNYQSITDMCNAKD</sequence>
<evidence type="ECO:0000313" key="2">
    <source>
        <dbReference type="WBParaSite" id="JU765_v2.g15651.t1"/>
    </source>
</evidence>
<name>A0AC34QEX8_9BILA</name>
<reference evidence="2" key="1">
    <citation type="submission" date="2022-11" db="UniProtKB">
        <authorList>
            <consortium name="WormBaseParasite"/>
        </authorList>
    </citation>
    <scope>IDENTIFICATION</scope>
</reference>
<accession>A0AC34QEX8</accession>
<evidence type="ECO:0000313" key="1">
    <source>
        <dbReference type="Proteomes" id="UP000887576"/>
    </source>
</evidence>
<protein>
    <submittedName>
        <fullName evidence="2">Uncharacterized protein</fullName>
    </submittedName>
</protein>
<dbReference type="WBParaSite" id="JU765_v2.g15651.t1">
    <property type="protein sequence ID" value="JU765_v2.g15651.t1"/>
    <property type="gene ID" value="JU765_v2.g15651"/>
</dbReference>
<proteinExistence type="predicted"/>